<keyword evidence="2" id="KW-1185">Reference proteome</keyword>
<evidence type="ECO:0000313" key="2">
    <source>
        <dbReference type="Proteomes" id="UP000004994"/>
    </source>
</evidence>
<dbReference type="AlphaFoldDB" id="A0A3Q7GCZ6"/>
<dbReference type="InParanoid" id="A0A3Q7GCZ6"/>
<reference evidence="1" key="2">
    <citation type="submission" date="2019-01" db="UniProtKB">
        <authorList>
            <consortium name="EnsemblPlants"/>
        </authorList>
    </citation>
    <scope>IDENTIFICATION</scope>
    <source>
        <strain evidence="1">cv. Heinz 1706</strain>
    </source>
</reference>
<dbReference type="Gramene" id="Solyc03g097880.1.1">
    <property type="protein sequence ID" value="Solyc03g097880.1.1.1"/>
    <property type="gene ID" value="Solyc03g097880.1"/>
</dbReference>
<proteinExistence type="predicted"/>
<dbReference type="EnsemblPlants" id="Solyc03g097880.1.1">
    <property type="protein sequence ID" value="Solyc03g097880.1.1.1"/>
    <property type="gene ID" value="Solyc03g097880.1"/>
</dbReference>
<reference evidence="1" key="1">
    <citation type="journal article" date="2012" name="Nature">
        <title>The tomato genome sequence provides insights into fleshy fruit evolution.</title>
        <authorList>
            <consortium name="Tomato Genome Consortium"/>
        </authorList>
    </citation>
    <scope>NUCLEOTIDE SEQUENCE [LARGE SCALE GENOMIC DNA]</scope>
    <source>
        <strain evidence="1">cv. Heinz 1706</strain>
    </source>
</reference>
<accession>A0A3Q7GCZ6</accession>
<dbReference type="PaxDb" id="4081-Solyc03g097880.1.1"/>
<name>A0A3Q7GCZ6_SOLLC</name>
<evidence type="ECO:0000313" key="1">
    <source>
        <dbReference type="EnsemblPlants" id="Solyc03g097880.1.1.1"/>
    </source>
</evidence>
<sequence>MHLVGPHGQFDPFSRSYEPRSAHTLRFLCIRFDLMASSTHFQGQTSSEVHSKPFQ</sequence>
<dbReference type="Proteomes" id="UP000004994">
    <property type="component" value="Chromosome 3"/>
</dbReference>
<organism evidence="1">
    <name type="scientific">Solanum lycopersicum</name>
    <name type="common">Tomato</name>
    <name type="synonym">Lycopersicon esculentum</name>
    <dbReference type="NCBI Taxonomy" id="4081"/>
    <lineage>
        <taxon>Eukaryota</taxon>
        <taxon>Viridiplantae</taxon>
        <taxon>Streptophyta</taxon>
        <taxon>Embryophyta</taxon>
        <taxon>Tracheophyta</taxon>
        <taxon>Spermatophyta</taxon>
        <taxon>Magnoliopsida</taxon>
        <taxon>eudicotyledons</taxon>
        <taxon>Gunneridae</taxon>
        <taxon>Pentapetalae</taxon>
        <taxon>asterids</taxon>
        <taxon>lamiids</taxon>
        <taxon>Solanales</taxon>
        <taxon>Solanaceae</taxon>
        <taxon>Solanoideae</taxon>
        <taxon>Solaneae</taxon>
        <taxon>Solanum</taxon>
        <taxon>Solanum subgen. Lycopersicon</taxon>
    </lineage>
</organism>
<protein>
    <submittedName>
        <fullName evidence="1">Uncharacterized protein</fullName>
    </submittedName>
</protein>